<keyword evidence="2 5" id="KW-0479">Metal-binding</keyword>
<keyword evidence="8" id="KW-1185">Reference proteome</keyword>
<evidence type="ECO:0000259" key="6">
    <source>
        <dbReference type="SMART" id="SM00829"/>
    </source>
</evidence>
<dbReference type="InterPro" id="IPR013154">
    <property type="entry name" value="ADH-like_N"/>
</dbReference>
<comment type="cofactor">
    <cofactor evidence="1 5">
        <name>Zn(2+)</name>
        <dbReference type="ChEBI" id="CHEBI:29105"/>
    </cofactor>
</comment>
<dbReference type="OrthoDB" id="241504at2"/>
<dbReference type="Gene3D" id="3.90.180.10">
    <property type="entry name" value="Medium-chain alcohol dehydrogenases, catalytic domain"/>
    <property type="match status" value="1"/>
</dbReference>
<dbReference type="SUPFAM" id="SSF50129">
    <property type="entry name" value="GroES-like"/>
    <property type="match status" value="1"/>
</dbReference>
<reference evidence="8" key="1">
    <citation type="submission" date="2015-07" db="EMBL/GenBank/DDBJ databases">
        <title>Draft genome sequence of Streptomyces sp. CMAA 1322, a bacterium isolated from Caatinga biome, from dry forest semiarid of Brazil.</title>
        <authorList>
            <person name="Santos S.N."/>
            <person name="Gacesa R."/>
            <person name="Taketani R.G."/>
            <person name="Long P.F."/>
            <person name="Melo I.S."/>
        </authorList>
    </citation>
    <scope>NUCLEOTIDE SEQUENCE [LARGE SCALE GENOMIC DNA]</scope>
    <source>
        <strain evidence="8">CMAA 1322</strain>
    </source>
</reference>
<dbReference type="EMBL" id="LFXA01000003">
    <property type="protein sequence ID" value="KNB53124.1"/>
    <property type="molecule type" value="Genomic_DNA"/>
</dbReference>
<evidence type="ECO:0000256" key="3">
    <source>
        <dbReference type="ARBA" id="ARBA00022833"/>
    </source>
</evidence>
<gene>
    <name evidence="7" type="ORF">AC230_06530</name>
</gene>
<sequence length="348" mass="36231">MRAAVLHGTRDVRVEDVPDPRITEADDAVVRVVAAAVCGSDLWAYRGLTPLPRPTRAGHEFVGTVEAVGPAVRTLRPGDFVIAPFSVSDNTCRNCRNGVHTSCDRAAHWGVPGPDGRAMDAGQGEAVRVPLADGTLVPTPGPPPPGLIPDLLALCDVMATGHHAARIARVGRGDSVVVVGDGAVGLCAVLAARAAGAERVVVMSRHPARQALAREFGATDIVTARGREGVAEVRRALGGPADSSLECVGTDLSLRQALGTVRPGGHVGCVGLPLGITRFPHRDLFAGNLTVAGGSAPARAYLPELLRRTWDGALAPGRVLDGEFPLHRAADAYAAMDTRRVIKALLRP</sequence>
<dbReference type="AlphaFoldDB" id="A0A0K9XI96"/>
<evidence type="ECO:0000256" key="4">
    <source>
        <dbReference type="ARBA" id="ARBA00023002"/>
    </source>
</evidence>
<dbReference type="SUPFAM" id="SSF51735">
    <property type="entry name" value="NAD(P)-binding Rossmann-fold domains"/>
    <property type="match status" value="1"/>
</dbReference>
<evidence type="ECO:0000256" key="5">
    <source>
        <dbReference type="RuleBase" id="RU361277"/>
    </source>
</evidence>
<dbReference type="PANTHER" id="PTHR42813">
    <property type="entry name" value="ZINC-TYPE ALCOHOL DEHYDROGENASE-LIKE"/>
    <property type="match status" value="1"/>
</dbReference>
<dbReference type="InterPro" id="IPR013149">
    <property type="entry name" value="ADH-like_C"/>
</dbReference>
<feature type="domain" description="Enoyl reductase (ER)" evidence="6">
    <location>
        <begin position="8"/>
        <end position="346"/>
    </location>
</feature>
<name>A0A0K9XI96_9ACTN</name>
<evidence type="ECO:0000256" key="2">
    <source>
        <dbReference type="ARBA" id="ARBA00022723"/>
    </source>
</evidence>
<protein>
    <submittedName>
        <fullName evidence="7">IMP dehydrogenase</fullName>
    </submittedName>
</protein>
<evidence type="ECO:0000313" key="7">
    <source>
        <dbReference type="EMBL" id="KNB53124.1"/>
    </source>
</evidence>
<dbReference type="InterPro" id="IPR002328">
    <property type="entry name" value="ADH_Zn_CS"/>
</dbReference>
<keyword evidence="3 5" id="KW-0862">Zinc</keyword>
<evidence type="ECO:0000313" key="8">
    <source>
        <dbReference type="Proteomes" id="UP000037288"/>
    </source>
</evidence>
<dbReference type="GO" id="GO:0008270">
    <property type="term" value="F:zinc ion binding"/>
    <property type="evidence" value="ECO:0007669"/>
    <property type="project" value="InterPro"/>
</dbReference>
<comment type="similarity">
    <text evidence="5">Belongs to the zinc-containing alcohol dehydrogenase family.</text>
</comment>
<dbReference type="STRING" id="1678637.AC230_06530"/>
<dbReference type="SMART" id="SM00829">
    <property type="entry name" value="PKS_ER"/>
    <property type="match status" value="1"/>
</dbReference>
<dbReference type="PATRIC" id="fig|1678637.3.peg.1419"/>
<keyword evidence="4" id="KW-0560">Oxidoreductase</keyword>
<dbReference type="RefSeq" id="WP_049715095.1">
    <property type="nucleotide sequence ID" value="NZ_LFXA01000003.1"/>
</dbReference>
<dbReference type="InterPro" id="IPR020843">
    <property type="entry name" value="ER"/>
</dbReference>
<dbReference type="Pfam" id="PF00107">
    <property type="entry name" value="ADH_zinc_N"/>
    <property type="match status" value="1"/>
</dbReference>
<organism evidence="7 8">
    <name type="scientific">Streptomyces caatingaensis</name>
    <dbReference type="NCBI Taxonomy" id="1678637"/>
    <lineage>
        <taxon>Bacteria</taxon>
        <taxon>Bacillati</taxon>
        <taxon>Actinomycetota</taxon>
        <taxon>Actinomycetes</taxon>
        <taxon>Kitasatosporales</taxon>
        <taxon>Streptomycetaceae</taxon>
        <taxon>Streptomyces</taxon>
    </lineage>
</organism>
<dbReference type="Pfam" id="PF08240">
    <property type="entry name" value="ADH_N"/>
    <property type="match status" value="1"/>
</dbReference>
<dbReference type="GO" id="GO:0016491">
    <property type="term" value="F:oxidoreductase activity"/>
    <property type="evidence" value="ECO:0007669"/>
    <property type="project" value="UniProtKB-KW"/>
</dbReference>
<dbReference type="InterPro" id="IPR011032">
    <property type="entry name" value="GroES-like_sf"/>
</dbReference>
<dbReference type="Gene3D" id="3.40.50.720">
    <property type="entry name" value="NAD(P)-binding Rossmann-like Domain"/>
    <property type="match status" value="1"/>
</dbReference>
<evidence type="ECO:0000256" key="1">
    <source>
        <dbReference type="ARBA" id="ARBA00001947"/>
    </source>
</evidence>
<dbReference type="Proteomes" id="UP000037288">
    <property type="component" value="Unassembled WGS sequence"/>
</dbReference>
<dbReference type="PROSITE" id="PS00059">
    <property type="entry name" value="ADH_ZINC"/>
    <property type="match status" value="1"/>
</dbReference>
<dbReference type="InterPro" id="IPR036291">
    <property type="entry name" value="NAD(P)-bd_dom_sf"/>
</dbReference>
<dbReference type="PANTHER" id="PTHR42813:SF2">
    <property type="entry name" value="DEHYDROGENASE, ZINC-CONTAINING, PUTATIVE (AFU_ORTHOLOGUE AFUA_2G02810)-RELATED"/>
    <property type="match status" value="1"/>
</dbReference>
<comment type="caution">
    <text evidence="7">The sequence shown here is derived from an EMBL/GenBank/DDBJ whole genome shotgun (WGS) entry which is preliminary data.</text>
</comment>
<proteinExistence type="inferred from homology"/>
<accession>A0A0K9XI96</accession>